<dbReference type="PANTHER" id="PTHR31313:SF81">
    <property type="entry name" value="TY1 ENHANCER ACTIVATOR"/>
    <property type="match status" value="1"/>
</dbReference>
<reference evidence="9" key="1">
    <citation type="submission" date="2013-12" db="EMBL/GenBank/DDBJ databases">
        <authorList>
            <person name="Genoscope - CEA"/>
        </authorList>
    </citation>
    <scope>NUCLEOTIDE SEQUENCE</scope>
    <source>
        <strain evidence="9">CBS 1993</strain>
    </source>
</reference>
<keyword evidence="7" id="KW-0539">Nucleus</keyword>
<dbReference type="InterPro" id="IPR007219">
    <property type="entry name" value="XnlR_reg_dom"/>
</dbReference>
<evidence type="ECO:0000256" key="4">
    <source>
        <dbReference type="ARBA" id="ARBA00023015"/>
    </source>
</evidence>
<evidence type="ECO:0000256" key="6">
    <source>
        <dbReference type="ARBA" id="ARBA00023163"/>
    </source>
</evidence>
<evidence type="ECO:0000256" key="1">
    <source>
        <dbReference type="ARBA" id="ARBA00004123"/>
    </source>
</evidence>
<dbReference type="CDD" id="cd12148">
    <property type="entry name" value="fungal_TF_MHR"/>
    <property type="match status" value="1"/>
</dbReference>
<evidence type="ECO:0000313" key="9">
    <source>
        <dbReference type="EMBL" id="CDK24716.1"/>
    </source>
</evidence>
<dbReference type="GeneID" id="34518120"/>
<dbReference type="HOGENOM" id="CLU_014921_2_0_1"/>
<reference evidence="9" key="2">
    <citation type="submission" date="2014-02" db="EMBL/GenBank/DDBJ databases">
        <title>Complete DNA sequence of /Kuraishia capsulata/ illustrates novel genomic features among budding yeasts (/Saccharomycotina/).</title>
        <authorList>
            <person name="Morales L."/>
            <person name="Noel B."/>
            <person name="Porcel B."/>
            <person name="Marcet-Houben M."/>
            <person name="Hullo M-F."/>
            <person name="Sacerdot C."/>
            <person name="Tekaia F."/>
            <person name="Leh-Louis V."/>
            <person name="Despons L."/>
            <person name="Khanna V."/>
            <person name="Aury J-M."/>
            <person name="Barbe V."/>
            <person name="Couloux A."/>
            <person name="Labadie K."/>
            <person name="Pelletier E."/>
            <person name="Souciet J-L."/>
            <person name="Boekhout T."/>
            <person name="Gabaldon T."/>
            <person name="Wincker P."/>
            <person name="Dujon B."/>
        </authorList>
    </citation>
    <scope>NUCLEOTIDE SEQUENCE</scope>
    <source>
        <strain evidence="9">CBS 1993</strain>
    </source>
</reference>
<evidence type="ECO:0000256" key="3">
    <source>
        <dbReference type="ARBA" id="ARBA00022833"/>
    </source>
</evidence>
<name>W6MG57_9ASCO</name>
<dbReference type="InterPro" id="IPR051615">
    <property type="entry name" value="Transcr_Regulatory_Elem"/>
</dbReference>
<keyword evidence="2" id="KW-0479">Metal-binding</keyword>
<dbReference type="GO" id="GO:0006351">
    <property type="term" value="P:DNA-templated transcription"/>
    <property type="evidence" value="ECO:0007669"/>
    <property type="project" value="InterPro"/>
</dbReference>
<evidence type="ECO:0000256" key="5">
    <source>
        <dbReference type="ARBA" id="ARBA00023125"/>
    </source>
</evidence>
<dbReference type="OrthoDB" id="2428527at2759"/>
<protein>
    <recommendedName>
        <fullName evidence="8">Xylanolytic transcriptional activator regulatory domain-containing protein</fullName>
    </recommendedName>
</protein>
<evidence type="ECO:0000313" key="10">
    <source>
        <dbReference type="Proteomes" id="UP000019384"/>
    </source>
</evidence>
<gene>
    <name evidence="9" type="ORF">KUCA_T00000682001</name>
</gene>
<dbReference type="InterPro" id="IPR036864">
    <property type="entry name" value="Zn2-C6_fun-type_DNA-bd_sf"/>
</dbReference>
<keyword evidence="4" id="KW-0805">Transcription regulation</keyword>
<dbReference type="GO" id="GO:0005634">
    <property type="term" value="C:nucleus"/>
    <property type="evidence" value="ECO:0007669"/>
    <property type="project" value="UniProtKB-SubCell"/>
</dbReference>
<dbReference type="GO" id="GO:0000981">
    <property type="term" value="F:DNA-binding transcription factor activity, RNA polymerase II-specific"/>
    <property type="evidence" value="ECO:0007669"/>
    <property type="project" value="InterPro"/>
</dbReference>
<dbReference type="STRING" id="1382522.W6MG57"/>
<dbReference type="Proteomes" id="UP000019384">
    <property type="component" value="Unassembled WGS sequence"/>
</dbReference>
<keyword evidence="3" id="KW-0862">Zinc</keyword>
<sequence length="652" mass="73160">MATYLQTACIYCKSKKKLVQCQCDGKSPCSVCISNKKSCLYSAGIDRRRRKYHTDYVAYLETKTEALEKFIRGFVSDDEALRRNAEDVFSSISFEDMGKSAPVSNTAELNSKQEIDDFNELLYHAQNLTLDSDEVQSDSEETGEIPLGMNGLDLYFTDSDFREHLTCCFEENLCSVAYVIRLTLGELRQWKFSADRPSQQLLMCAVFALGALYSDHPMASTARNVFIAEAEDLAIGTSRYCLDKYLLQGLFLLSCYELGMGNDSISYLFDSMASSLTQHMGYHISYDENSSAAKFAPTSTPFKSALLWSVCSQDRIITTTLSVPSCIHFKRIISPFYNISSLPDDPDYALEVSFSFSSRLWYILDRFMDQICAVQGDVGDTQARSTLLATGTKALLNLKNSLPANLRNPLSTTDPNCQVFHINYYVCVILMQRLFLRELPAEASNACISAAVSASELIRNLSFELDKSPYFFSYLVSCVAMIHLVLLIEKQHRGPTLSSSSSDHYTDLVTCVNALGEIGKTWKRAQKDLKSLLSFAESNDFYCEELSNLCHPTSKTHEKFTEIPTGTDAAFEQAFHAYPNIPLYQPYVHNDYTQPNNLASYSQNPGEFAPQFTSAPVYNSDQHSMYPPFNAVPQFNSPNIHFPDGRAGPNNE</sequence>
<dbReference type="EMBL" id="HG793125">
    <property type="protein sequence ID" value="CDK24716.1"/>
    <property type="molecule type" value="Genomic_DNA"/>
</dbReference>
<evidence type="ECO:0000256" key="2">
    <source>
        <dbReference type="ARBA" id="ARBA00022723"/>
    </source>
</evidence>
<dbReference type="CDD" id="cd00067">
    <property type="entry name" value="GAL4"/>
    <property type="match status" value="1"/>
</dbReference>
<evidence type="ECO:0000256" key="7">
    <source>
        <dbReference type="ARBA" id="ARBA00023242"/>
    </source>
</evidence>
<organism evidence="9 10">
    <name type="scientific">Kuraishia capsulata CBS 1993</name>
    <dbReference type="NCBI Taxonomy" id="1382522"/>
    <lineage>
        <taxon>Eukaryota</taxon>
        <taxon>Fungi</taxon>
        <taxon>Dikarya</taxon>
        <taxon>Ascomycota</taxon>
        <taxon>Saccharomycotina</taxon>
        <taxon>Pichiomycetes</taxon>
        <taxon>Pichiales</taxon>
        <taxon>Pichiaceae</taxon>
        <taxon>Kuraishia</taxon>
    </lineage>
</organism>
<evidence type="ECO:0000259" key="8">
    <source>
        <dbReference type="Pfam" id="PF04082"/>
    </source>
</evidence>
<accession>W6MG57</accession>
<keyword evidence="10" id="KW-1185">Reference proteome</keyword>
<dbReference type="GO" id="GO:0003677">
    <property type="term" value="F:DNA binding"/>
    <property type="evidence" value="ECO:0007669"/>
    <property type="project" value="UniProtKB-KW"/>
</dbReference>
<dbReference type="GO" id="GO:0008270">
    <property type="term" value="F:zinc ion binding"/>
    <property type="evidence" value="ECO:0007669"/>
    <property type="project" value="InterPro"/>
</dbReference>
<dbReference type="InterPro" id="IPR001138">
    <property type="entry name" value="Zn2Cys6_DnaBD"/>
</dbReference>
<keyword evidence="5" id="KW-0238">DNA-binding</keyword>
<feature type="domain" description="Xylanolytic transcriptional activator regulatory" evidence="8">
    <location>
        <begin position="188"/>
        <end position="347"/>
    </location>
</feature>
<keyword evidence="6" id="KW-0804">Transcription</keyword>
<dbReference type="Pfam" id="PF04082">
    <property type="entry name" value="Fungal_trans"/>
    <property type="match status" value="1"/>
</dbReference>
<dbReference type="RefSeq" id="XP_022456732.1">
    <property type="nucleotide sequence ID" value="XM_022605245.1"/>
</dbReference>
<dbReference type="Gene3D" id="4.10.240.10">
    <property type="entry name" value="Zn(2)-C6 fungal-type DNA-binding domain"/>
    <property type="match status" value="1"/>
</dbReference>
<comment type="subcellular location">
    <subcellularLocation>
        <location evidence="1">Nucleus</location>
    </subcellularLocation>
</comment>
<dbReference type="PANTHER" id="PTHR31313">
    <property type="entry name" value="TY1 ENHANCER ACTIVATOR"/>
    <property type="match status" value="1"/>
</dbReference>
<proteinExistence type="predicted"/>
<dbReference type="AlphaFoldDB" id="W6MG57"/>